<keyword evidence="6" id="KW-1133">Transmembrane helix</keyword>
<dbReference type="GO" id="GO:0015280">
    <property type="term" value="F:ligand-gated sodium channel activity"/>
    <property type="evidence" value="ECO:0007669"/>
    <property type="project" value="TreeGrafter"/>
</dbReference>
<organism evidence="14 15">
    <name type="scientific">Folsomia candida</name>
    <name type="common">Springtail</name>
    <dbReference type="NCBI Taxonomy" id="158441"/>
    <lineage>
        <taxon>Eukaryota</taxon>
        <taxon>Metazoa</taxon>
        <taxon>Ecdysozoa</taxon>
        <taxon>Arthropoda</taxon>
        <taxon>Hexapoda</taxon>
        <taxon>Collembola</taxon>
        <taxon>Entomobryomorpha</taxon>
        <taxon>Isotomoidea</taxon>
        <taxon>Isotomidae</taxon>
        <taxon>Proisotominae</taxon>
        <taxon>Folsomia</taxon>
    </lineage>
</organism>
<keyword evidence="3 12" id="KW-0813">Transport</keyword>
<keyword evidence="8 12" id="KW-0406">Ion transport</keyword>
<keyword evidence="11 12" id="KW-0407">Ion channel</keyword>
<evidence type="ECO:0000256" key="12">
    <source>
        <dbReference type="RuleBase" id="RU000679"/>
    </source>
</evidence>
<dbReference type="EMBL" id="LNIX01000011">
    <property type="protein sequence ID" value="OXA48739.1"/>
    <property type="molecule type" value="Genomic_DNA"/>
</dbReference>
<evidence type="ECO:0000256" key="13">
    <source>
        <dbReference type="SAM" id="MobiDB-lite"/>
    </source>
</evidence>
<keyword evidence="4 12" id="KW-0894">Sodium channel</keyword>
<dbReference type="GO" id="GO:0005886">
    <property type="term" value="C:plasma membrane"/>
    <property type="evidence" value="ECO:0007669"/>
    <property type="project" value="TreeGrafter"/>
</dbReference>
<evidence type="ECO:0000256" key="6">
    <source>
        <dbReference type="ARBA" id="ARBA00022989"/>
    </source>
</evidence>
<dbReference type="InterPro" id="IPR001873">
    <property type="entry name" value="ENaC"/>
</dbReference>
<evidence type="ECO:0000256" key="3">
    <source>
        <dbReference type="ARBA" id="ARBA00022448"/>
    </source>
</evidence>
<dbReference type="Proteomes" id="UP000198287">
    <property type="component" value="Unassembled WGS sequence"/>
</dbReference>
<dbReference type="PANTHER" id="PTHR11690:SF300">
    <property type="entry name" value="PICKPOCKET PROTEIN 19"/>
    <property type="match status" value="1"/>
</dbReference>
<evidence type="ECO:0000256" key="11">
    <source>
        <dbReference type="ARBA" id="ARBA00023303"/>
    </source>
</evidence>
<protein>
    <submittedName>
        <fullName evidence="14">Pickpocket protein 28</fullName>
    </submittedName>
</protein>
<evidence type="ECO:0000313" key="15">
    <source>
        <dbReference type="Proteomes" id="UP000198287"/>
    </source>
</evidence>
<evidence type="ECO:0000313" key="14">
    <source>
        <dbReference type="EMBL" id="OXA48739.1"/>
    </source>
</evidence>
<feature type="region of interest" description="Disordered" evidence="13">
    <location>
        <begin position="419"/>
        <end position="443"/>
    </location>
</feature>
<evidence type="ECO:0000256" key="2">
    <source>
        <dbReference type="ARBA" id="ARBA00007193"/>
    </source>
</evidence>
<keyword evidence="15" id="KW-1185">Reference proteome</keyword>
<evidence type="ECO:0000256" key="10">
    <source>
        <dbReference type="ARBA" id="ARBA00023201"/>
    </source>
</evidence>
<dbReference type="AlphaFoldDB" id="A0A226DU54"/>
<dbReference type="Pfam" id="PF00858">
    <property type="entry name" value="ASC"/>
    <property type="match status" value="1"/>
</dbReference>
<evidence type="ECO:0000256" key="4">
    <source>
        <dbReference type="ARBA" id="ARBA00022461"/>
    </source>
</evidence>
<comment type="similarity">
    <text evidence="2 12">Belongs to the amiloride-sensitive sodium channel (TC 1.A.6) family.</text>
</comment>
<name>A0A226DU54_FOLCA</name>
<keyword evidence="5 12" id="KW-0812">Transmembrane</keyword>
<accession>A0A226DU54</accession>
<dbReference type="PANTHER" id="PTHR11690">
    <property type="entry name" value="AMILORIDE-SENSITIVE SODIUM CHANNEL-RELATED"/>
    <property type="match status" value="1"/>
</dbReference>
<evidence type="ECO:0000256" key="9">
    <source>
        <dbReference type="ARBA" id="ARBA00023136"/>
    </source>
</evidence>
<evidence type="ECO:0000256" key="5">
    <source>
        <dbReference type="ARBA" id="ARBA00022692"/>
    </source>
</evidence>
<dbReference type="OrthoDB" id="6021021at2759"/>
<comment type="subcellular location">
    <subcellularLocation>
        <location evidence="1">Membrane</location>
        <topology evidence="1">Multi-pass membrane protein</topology>
    </subcellularLocation>
</comment>
<reference evidence="14 15" key="1">
    <citation type="submission" date="2015-12" db="EMBL/GenBank/DDBJ databases">
        <title>The genome of Folsomia candida.</title>
        <authorList>
            <person name="Faddeeva A."/>
            <person name="Derks M.F."/>
            <person name="Anvar Y."/>
            <person name="Smit S."/>
            <person name="Van Straalen N."/>
            <person name="Roelofs D."/>
        </authorList>
    </citation>
    <scope>NUCLEOTIDE SEQUENCE [LARGE SCALE GENOMIC DNA]</scope>
    <source>
        <strain evidence="14 15">VU population</strain>
        <tissue evidence="14">Whole body</tissue>
    </source>
</reference>
<evidence type="ECO:0000256" key="1">
    <source>
        <dbReference type="ARBA" id="ARBA00004141"/>
    </source>
</evidence>
<dbReference type="Gene3D" id="1.10.287.820">
    <property type="entry name" value="Acid-sensing ion channel domain"/>
    <property type="match status" value="1"/>
</dbReference>
<sequence length="443" mass="50866">MDVERDAEMEAAQGDEGSHPFCVYTQRSSYPWLVDNFKRRWQNLKTRWQNLMKWEPVPESACVRILKKVPGLKQSAQAGMHVLARYQTIQSAVGSSTKEEIQEWQEADLDEYRQMAPGISSGLTFAIKEELEDKSCVHTDNTGFMLAVSNPRDEPQIQRFGTALPYGREIYVSLYPEVILAEKDAKDVSMERRGCYFTDDKGDAYLDFYKKYSRQNCLEECFAKPIYVACNCAKVSSPGFPGRKLCSLHSVDGCVRFKEEQMHNEGLKDACKKCRPNCRDTKYRTSVTWSRMTEERMNYYKEMFHSTDYSGDKNITISVVNVYFAVDSVHPTRRSARYSTFEEVGLIGGTVSMITGLTLLDVIESRVLIAVIVVAKYKVWNNLGRMGGPAFNWKLSIPKFLRRNNRVVPEEIEMAAIQQRPQRQALPRRRPSHPMENLPGYLP</sequence>
<evidence type="ECO:0000256" key="7">
    <source>
        <dbReference type="ARBA" id="ARBA00023053"/>
    </source>
</evidence>
<evidence type="ECO:0000256" key="8">
    <source>
        <dbReference type="ARBA" id="ARBA00023065"/>
    </source>
</evidence>
<keyword evidence="9" id="KW-0472">Membrane</keyword>
<keyword evidence="7" id="KW-0915">Sodium</keyword>
<proteinExistence type="inferred from homology"/>
<keyword evidence="10 12" id="KW-0739">Sodium transport</keyword>
<comment type="caution">
    <text evidence="14">The sequence shown here is derived from an EMBL/GenBank/DDBJ whole genome shotgun (WGS) entry which is preliminary data.</text>
</comment>
<gene>
    <name evidence="14" type="ORF">Fcan01_16777</name>
</gene>